<dbReference type="EMBL" id="GBRH01167840">
    <property type="protein sequence ID" value="JAE30056.1"/>
    <property type="molecule type" value="Transcribed_RNA"/>
</dbReference>
<sequence>MTVLHQPNQHDCMLKGPRGMLSRWATCQCTSSLQTAQLRPCQNHVNRTHGSSHSM</sequence>
<reference evidence="1" key="1">
    <citation type="submission" date="2014-09" db="EMBL/GenBank/DDBJ databases">
        <authorList>
            <person name="Magalhaes I.L.F."/>
            <person name="Oliveira U."/>
            <person name="Santos F.R."/>
            <person name="Vidigal T.H.D.A."/>
            <person name="Brescovit A.D."/>
            <person name="Santos A.J."/>
        </authorList>
    </citation>
    <scope>NUCLEOTIDE SEQUENCE</scope>
    <source>
        <tissue evidence="1">Shoot tissue taken approximately 20 cm above the soil surface</tissue>
    </source>
</reference>
<reference evidence="1" key="2">
    <citation type="journal article" date="2015" name="Data Brief">
        <title>Shoot transcriptome of the giant reed, Arundo donax.</title>
        <authorList>
            <person name="Barrero R.A."/>
            <person name="Guerrero F.D."/>
            <person name="Moolhuijzen P."/>
            <person name="Goolsby J.A."/>
            <person name="Tidwell J."/>
            <person name="Bellgard S.E."/>
            <person name="Bellgard M.I."/>
        </authorList>
    </citation>
    <scope>NUCLEOTIDE SEQUENCE</scope>
    <source>
        <tissue evidence="1">Shoot tissue taken approximately 20 cm above the soil surface</tissue>
    </source>
</reference>
<proteinExistence type="predicted"/>
<accession>A0A0A9H5D5</accession>
<evidence type="ECO:0000313" key="1">
    <source>
        <dbReference type="EMBL" id="JAE30056.1"/>
    </source>
</evidence>
<dbReference type="AlphaFoldDB" id="A0A0A9H5D5"/>
<name>A0A0A9H5D5_ARUDO</name>
<protein>
    <submittedName>
        <fullName evidence="1">Uncharacterized protein</fullName>
    </submittedName>
</protein>
<organism evidence="1">
    <name type="scientific">Arundo donax</name>
    <name type="common">Giant reed</name>
    <name type="synonym">Donax arundinaceus</name>
    <dbReference type="NCBI Taxonomy" id="35708"/>
    <lineage>
        <taxon>Eukaryota</taxon>
        <taxon>Viridiplantae</taxon>
        <taxon>Streptophyta</taxon>
        <taxon>Embryophyta</taxon>
        <taxon>Tracheophyta</taxon>
        <taxon>Spermatophyta</taxon>
        <taxon>Magnoliopsida</taxon>
        <taxon>Liliopsida</taxon>
        <taxon>Poales</taxon>
        <taxon>Poaceae</taxon>
        <taxon>PACMAD clade</taxon>
        <taxon>Arundinoideae</taxon>
        <taxon>Arundineae</taxon>
        <taxon>Arundo</taxon>
    </lineage>
</organism>